<reference evidence="2" key="1">
    <citation type="submission" date="2020-12" db="EMBL/GenBank/DDBJ databases">
        <title>Metabolic potential, ecology and presence of endohyphal bacteria is reflected in genomic diversity of Mucoromycotina.</title>
        <authorList>
            <person name="Muszewska A."/>
            <person name="Okrasinska A."/>
            <person name="Steczkiewicz K."/>
            <person name="Drgas O."/>
            <person name="Orlowska M."/>
            <person name="Perlinska-Lenart U."/>
            <person name="Aleksandrzak-Piekarczyk T."/>
            <person name="Szatraj K."/>
            <person name="Zielenkiewicz U."/>
            <person name="Pilsyk S."/>
            <person name="Malc E."/>
            <person name="Mieczkowski P."/>
            <person name="Kruszewska J.S."/>
            <person name="Biernat P."/>
            <person name="Pawlowska J."/>
        </authorList>
    </citation>
    <scope>NUCLEOTIDE SEQUENCE</scope>
    <source>
        <strain evidence="2">WA0000051536</strain>
    </source>
</reference>
<protein>
    <submittedName>
        <fullName evidence="2">Uncharacterized protein</fullName>
    </submittedName>
</protein>
<organism evidence="2 3">
    <name type="scientific">Umbelopsis vinacea</name>
    <dbReference type="NCBI Taxonomy" id="44442"/>
    <lineage>
        <taxon>Eukaryota</taxon>
        <taxon>Fungi</taxon>
        <taxon>Fungi incertae sedis</taxon>
        <taxon>Mucoromycota</taxon>
        <taxon>Mucoromycotina</taxon>
        <taxon>Umbelopsidomycetes</taxon>
        <taxon>Umbelopsidales</taxon>
        <taxon>Umbelopsidaceae</taxon>
        <taxon>Umbelopsis</taxon>
    </lineage>
</organism>
<evidence type="ECO:0000313" key="2">
    <source>
        <dbReference type="EMBL" id="KAG2184205.1"/>
    </source>
</evidence>
<feature type="region of interest" description="Disordered" evidence="1">
    <location>
        <begin position="377"/>
        <end position="430"/>
    </location>
</feature>
<evidence type="ECO:0000313" key="3">
    <source>
        <dbReference type="Proteomes" id="UP000612746"/>
    </source>
</evidence>
<feature type="region of interest" description="Disordered" evidence="1">
    <location>
        <begin position="27"/>
        <end position="70"/>
    </location>
</feature>
<feature type="compositionally biased region" description="Basic residues" evidence="1">
    <location>
        <begin position="378"/>
        <end position="387"/>
    </location>
</feature>
<dbReference type="EMBL" id="JAEPRA010000006">
    <property type="protein sequence ID" value="KAG2184205.1"/>
    <property type="molecule type" value="Genomic_DNA"/>
</dbReference>
<accession>A0A8H7UIC9</accession>
<feature type="region of interest" description="Disordered" evidence="1">
    <location>
        <begin position="454"/>
        <end position="473"/>
    </location>
</feature>
<name>A0A8H7UIC9_9FUNG</name>
<evidence type="ECO:0000256" key="1">
    <source>
        <dbReference type="SAM" id="MobiDB-lite"/>
    </source>
</evidence>
<keyword evidence="3" id="KW-1185">Reference proteome</keyword>
<feature type="region of interest" description="Disordered" evidence="1">
    <location>
        <begin position="327"/>
        <end position="362"/>
    </location>
</feature>
<comment type="caution">
    <text evidence="2">The sequence shown here is derived from an EMBL/GenBank/DDBJ whole genome shotgun (WGS) entry which is preliminary data.</text>
</comment>
<feature type="compositionally biased region" description="Low complexity" evidence="1">
    <location>
        <begin position="47"/>
        <end position="57"/>
    </location>
</feature>
<feature type="compositionally biased region" description="Polar residues" evidence="1">
    <location>
        <begin position="330"/>
        <end position="342"/>
    </location>
</feature>
<gene>
    <name evidence="2" type="ORF">INT44_009220</name>
</gene>
<sequence>MQSTDQAVMLLRKIATPEKLIQEAGRIYSSSTNDPPIDKSLSPPSPTRSSSTFSEASMGNHNVHLFPPRTNYTSTPPISAAVMNANVQALFDEASALFGQLRPLSQSESPRLPNNHMEDTSFLDPGWTIHQRKISEPDVFAALYEDLSRTDSGQNNSDMFVNMETGGGRDVPLFTDERSTDMYDFVPYHGITSAMYQHQPMTTSTLDGYISSDSSISYEFLNADEPLAHSNLPHHGEYSSSPPTFFAEDSEKSPSSTRKKRPSTGSLTEEFSAVKIDPLVSDNFKSRKRAETVASTSSVKIVFESTSSNDVKAIVKTTQHKSFWPKNYRVGSNANKVNSTHLDSTEKNSKKQSSASYPPSSNGLPTYIPLISFMHQPQRAHRHASLKKKAEQTPTLKAGGNTGLQPNQMVPGELTGDRLDPNESREQDRFRTSPEIDYQHTMGNDTTPQVHIRPPHNQGDNHASFISGSTPWTSPNTSIPNPIIARLRLHARSNLGCIKYMSFSALISYSNDCFSNMRMYAENKDYANAYTHGIQGMIIVTNVLPHHHECRPETGAAYYNYIAAVEMIRYRYKEMLKYLQNKIEQEYRTM</sequence>
<dbReference type="OrthoDB" id="10408631at2759"/>
<feature type="compositionally biased region" description="Polar residues" evidence="1">
    <location>
        <begin position="458"/>
        <end position="473"/>
    </location>
</feature>
<feature type="region of interest" description="Disordered" evidence="1">
    <location>
        <begin position="231"/>
        <end position="268"/>
    </location>
</feature>
<feature type="compositionally biased region" description="Polar residues" evidence="1">
    <location>
        <begin position="351"/>
        <end position="362"/>
    </location>
</feature>
<dbReference type="Proteomes" id="UP000612746">
    <property type="component" value="Unassembled WGS sequence"/>
</dbReference>
<proteinExistence type="predicted"/>
<dbReference type="AlphaFoldDB" id="A0A8H7UIC9"/>
<feature type="compositionally biased region" description="Basic and acidic residues" evidence="1">
    <location>
        <begin position="415"/>
        <end position="430"/>
    </location>
</feature>